<keyword evidence="4" id="KW-0805">Transcription regulation</keyword>
<evidence type="ECO:0000313" key="9">
    <source>
        <dbReference type="Proteomes" id="UP001209878"/>
    </source>
</evidence>
<comment type="subcellular location">
    <subcellularLocation>
        <location evidence="1">Nucleus</location>
    </subcellularLocation>
</comment>
<evidence type="ECO:0000313" key="8">
    <source>
        <dbReference type="EMBL" id="KAK2183784.1"/>
    </source>
</evidence>
<evidence type="ECO:0000256" key="3">
    <source>
        <dbReference type="ARBA" id="ARBA00022737"/>
    </source>
</evidence>
<evidence type="ECO:0000256" key="2">
    <source>
        <dbReference type="ARBA" id="ARBA00009448"/>
    </source>
</evidence>
<comment type="similarity">
    <text evidence="2">Belongs to the TFB1 family.</text>
</comment>
<dbReference type="SMART" id="SM00751">
    <property type="entry name" value="BSD"/>
    <property type="match status" value="2"/>
</dbReference>
<dbReference type="EMBL" id="JAODUO010000295">
    <property type="protein sequence ID" value="KAK2183784.1"/>
    <property type="molecule type" value="Genomic_DNA"/>
</dbReference>
<evidence type="ECO:0000256" key="5">
    <source>
        <dbReference type="ARBA" id="ARBA00023163"/>
    </source>
</evidence>
<reference evidence="8" key="1">
    <citation type="journal article" date="2023" name="Mol. Biol. Evol.">
        <title>Third-Generation Sequencing Reveals the Adaptive Role of the Epigenome in Three Deep-Sea Polychaetes.</title>
        <authorList>
            <person name="Perez M."/>
            <person name="Aroh O."/>
            <person name="Sun Y."/>
            <person name="Lan Y."/>
            <person name="Juniper S.K."/>
            <person name="Young C.R."/>
            <person name="Angers B."/>
            <person name="Qian P.Y."/>
        </authorList>
    </citation>
    <scope>NUCLEOTIDE SEQUENCE</scope>
    <source>
        <strain evidence="8">R07B-5</strain>
    </source>
</reference>
<dbReference type="AlphaFoldDB" id="A0AAD9UBZ8"/>
<dbReference type="InterPro" id="IPR013876">
    <property type="entry name" value="TFIIH_BTF_p62_N"/>
</dbReference>
<keyword evidence="9" id="KW-1185">Reference proteome</keyword>
<organism evidence="8 9">
    <name type="scientific">Ridgeia piscesae</name>
    <name type="common">Tubeworm</name>
    <dbReference type="NCBI Taxonomy" id="27915"/>
    <lineage>
        <taxon>Eukaryota</taxon>
        <taxon>Metazoa</taxon>
        <taxon>Spiralia</taxon>
        <taxon>Lophotrochozoa</taxon>
        <taxon>Annelida</taxon>
        <taxon>Polychaeta</taxon>
        <taxon>Sedentaria</taxon>
        <taxon>Canalipalpata</taxon>
        <taxon>Sabellida</taxon>
        <taxon>Siboglinidae</taxon>
        <taxon>Ridgeia</taxon>
    </lineage>
</organism>
<dbReference type="SUPFAM" id="SSF140383">
    <property type="entry name" value="BSD domain-like"/>
    <property type="match status" value="2"/>
</dbReference>
<dbReference type="GO" id="GO:0006289">
    <property type="term" value="P:nucleotide-excision repair"/>
    <property type="evidence" value="ECO:0007669"/>
    <property type="project" value="InterPro"/>
</dbReference>
<sequence>MSRSSEEVLLIVKHVRNKKCEGVMYMMGERVAWMQQTKNTFTISYSYADIKSQKISPDSKEKVQLQVVLQDGGANTFHFCNPKGREAQYADREAIKELLQHLLPKFRRKVSSELEQKNRILQQDPELFQLYKDLVVSGVITAEEFWASRNDGKQITAGGQGSKQEVGVSAAFLADIKPQADGCNGLRYNLTADIIESIFRTYPAVKQKHAEYVPDRLSEQEFWTRFFQSHYFHRDRINVNSKDLFAECAVVDEHGKHLTDGILKRHGPFVAFYFYCKIMLYGINYTYYSVKTVKICFHVPFRG</sequence>
<dbReference type="InterPro" id="IPR011993">
    <property type="entry name" value="PH-like_dom_sf"/>
</dbReference>
<dbReference type="Gene3D" id="6.10.140.1200">
    <property type="match status" value="1"/>
</dbReference>
<dbReference type="PROSITE" id="PS50858">
    <property type="entry name" value="BSD"/>
    <property type="match status" value="2"/>
</dbReference>
<keyword evidence="5" id="KW-0804">Transcription</keyword>
<dbReference type="Pfam" id="PF08567">
    <property type="entry name" value="PH_TFIIH"/>
    <property type="match status" value="1"/>
</dbReference>
<comment type="caution">
    <text evidence="8">The sequence shown here is derived from an EMBL/GenBank/DDBJ whole genome shotgun (WGS) entry which is preliminary data.</text>
</comment>
<dbReference type="GO" id="GO:0006351">
    <property type="term" value="P:DNA-templated transcription"/>
    <property type="evidence" value="ECO:0007669"/>
    <property type="project" value="InterPro"/>
</dbReference>
<evidence type="ECO:0000256" key="1">
    <source>
        <dbReference type="ARBA" id="ARBA00004123"/>
    </source>
</evidence>
<dbReference type="SUPFAM" id="SSF50729">
    <property type="entry name" value="PH domain-like"/>
    <property type="match status" value="1"/>
</dbReference>
<feature type="domain" description="BSD" evidence="7">
    <location>
        <begin position="102"/>
        <end position="149"/>
    </location>
</feature>
<evidence type="ECO:0000259" key="7">
    <source>
        <dbReference type="PROSITE" id="PS50858"/>
    </source>
</evidence>
<proteinExistence type="inferred from homology"/>
<dbReference type="FunFam" id="2.30.29.30:FF:000479">
    <property type="entry name" value="General transcription factor IIH subunit"/>
    <property type="match status" value="1"/>
</dbReference>
<evidence type="ECO:0000256" key="6">
    <source>
        <dbReference type="ARBA" id="ARBA00023242"/>
    </source>
</evidence>
<accession>A0AAD9UBZ8</accession>
<gene>
    <name evidence="8" type="ORF">NP493_289g01019</name>
</gene>
<dbReference type="PANTHER" id="PTHR12856">
    <property type="entry name" value="TRANSCRIPTION INITIATION FACTOR IIH-RELATED"/>
    <property type="match status" value="1"/>
</dbReference>
<dbReference type="Proteomes" id="UP001209878">
    <property type="component" value="Unassembled WGS sequence"/>
</dbReference>
<name>A0AAD9UBZ8_RIDPI</name>
<dbReference type="CDD" id="cd13229">
    <property type="entry name" value="PH_TFIIH"/>
    <property type="match status" value="1"/>
</dbReference>
<evidence type="ECO:0000256" key="4">
    <source>
        <dbReference type="ARBA" id="ARBA00023015"/>
    </source>
</evidence>
<dbReference type="InterPro" id="IPR027079">
    <property type="entry name" value="Tfb1/GTF2H1"/>
</dbReference>
<dbReference type="Pfam" id="PF03909">
    <property type="entry name" value="BSD"/>
    <property type="match status" value="1"/>
</dbReference>
<feature type="domain" description="BSD" evidence="7">
    <location>
        <begin position="182"/>
        <end position="234"/>
    </location>
</feature>
<dbReference type="InterPro" id="IPR005607">
    <property type="entry name" value="BSD_dom"/>
</dbReference>
<dbReference type="GO" id="GO:0000439">
    <property type="term" value="C:transcription factor TFIIH core complex"/>
    <property type="evidence" value="ECO:0007669"/>
    <property type="project" value="InterPro"/>
</dbReference>
<keyword evidence="3" id="KW-0677">Repeat</keyword>
<protein>
    <recommendedName>
        <fullName evidence="7">BSD domain-containing protein</fullName>
    </recommendedName>
</protein>
<dbReference type="InterPro" id="IPR035925">
    <property type="entry name" value="BSD_dom_sf"/>
</dbReference>
<keyword evidence="6" id="KW-0539">Nucleus</keyword>
<dbReference type="Gene3D" id="1.10.3970.10">
    <property type="entry name" value="BSD domain"/>
    <property type="match status" value="1"/>
</dbReference>
<dbReference type="Gene3D" id="2.30.29.30">
    <property type="entry name" value="Pleckstrin-homology domain (PH domain)/Phosphotyrosine-binding domain (PTB)"/>
    <property type="match status" value="1"/>
</dbReference>